<dbReference type="EMBL" id="PRFA01000042">
    <property type="protein sequence ID" value="PWU91696.1"/>
    <property type="molecule type" value="Genomic_DNA"/>
</dbReference>
<dbReference type="Pfam" id="PF00076">
    <property type="entry name" value="RRM_1"/>
    <property type="match status" value="3"/>
</dbReference>
<feature type="domain" description="RRM" evidence="4">
    <location>
        <begin position="402"/>
        <end position="474"/>
    </location>
</feature>
<dbReference type="VEuPathDB" id="TriTrypDB:TcG_00372"/>
<dbReference type="GO" id="GO:0003723">
    <property type="term" value="F:RNA binding"/>
    <property type="evidence" value="ECO:0007669"/>
    <property type="project" value="UniProtKB-UniRule"/>
</dbReference>
<reference evidence="5 6" key="1">
    <citation type="journal article" date="2018" name="Microb. Genom.">
        <title>Expanding an expanded genome: long-read sequencing of Trypanosoma cruzi.</title>
        <authorList>
            <person name="Berna L."/>
            <person name="Rodriguez M."/>
            <person name="Chiribao M.L."/>
            <person name="Parodi-Talice A."/>
            <person name="Pita S."/>
            <person name="Rijo G."/>
            <person name="Alvarez-Valin F."/>
            <person name="Robello C."/>
        </authorList>
    </citation>
    <scope>NUCLEOTIDE SEQUENCE [LARGE SCALE GENOMIC DNA]</scope>
    <source>
        <strain evidence="5 6">Dm28c</strain>
    </source>
</reference>
<dbReference type="VEuPathDB" id="TriTrypDB:TcYC6_0096060"/>
<dbReference type="VEuPathDB" id="TriTrypDB:TCSYLVIO_003168"/>
<protein>
    <submittedName>
        <fullName evidence="5">Putative RNA-binding protein</fullName>
    </submittedName>
</protein>
<dbReference type="InterPro" id="IPR035979">
    <property type="entry name" value="RBD_domain_sf"/>
</dbReference>
<dbReference type="PROSITE" id="PS50102">
    <property type="entry name" value="RRM"/>
    <property type="match status" value="3"/>
</dbReference>
<name>A0A2V2V833_TRYCR</name>
<evidence type="ECO:0000256" key="3">
    <source>
        <dbReference type="SAM" id="MobiDB-lite"/>
    </source>
</evidence>
<dbReference type="VEuPathDB" id="TriTrypDB:TcCL_ESM04617"/>
<dbReference type="InterPro" id="IPR000504">
    <property type="entry name" value="RRM_dom"/>
</dbReference>
<keyword evidence="1 2" id="KW-0694">RNA-binding</keyword>
<dbReference type="Proteomes" id="UP000246121">
    <property type="component" value="Unassembled WGS sequence"/>
</dbReference>
<dbReference type="AlphaFoldDB" id="A0A2V2V833"/>
<dbReference type="VEuPathDB" id="TriTrypDB:TcCLB.509965.180"/>
<dbReference type="VEuPathDB" id="TriTrypDB:C4B63_42g82"/>
<dbReference type="VEuPathDB" id="TriTrypDB:TcBrA4_0029940"/>
<dbReference type="VEuPathDB" id="TriTrypDB:TcCLB.509053.179"/>
<dbReference type="VEuPathDB" id="TriTrypDB:BCY84_00923"/>
<evidence type="ECO:0000256" key="2">
    <source>
        <dbReference type="PROSITE-ProRule" id="PRU00176"/>
    </source>
</evidence>
<feature type="region of interest" description="Disordered" evidence="3">
    <location>
        <begin position="1"/>
        <end position="77"/>
    </location>
</feature>
<dbReference type="VEuPathDB" id="TriTrypDB:C3747_89g165"/>
<sequence>MSGPLQKPGGFIPRPPGMPPLPPGFKIPPGMTPPSAPPMPPGMASMPPNMRVGAPPQPRIQVGNDGSAGGAPPVPMPPGGYPMPPGRYPQPPAHLVPRPRGDVEHGFQNHQQLLPPGLVRNPNEMYAARDDHAPVLLPGADPHGYPASSYPQGPYGGAVGPEAGDHRGGHLYRGRREDELREPTNTVWVGNLDLHEHTEEALRREFSEFGGVIRIARVPDKSYCFVHFRYVEEARNAVEALSARGSLGRARFNYGKMFEYTQEELEIPRDVTGHRPSRRGREEDRHDNDDRRRRSRREEERMEPTNVLWLGDLPPTVSNEELNENFKVFGKIKTISRLDSRNMAFIHFETIEDCTQALDLMRDQPIGGARVVLNYGRAQRNPTSTEIGLTPDGIPVNETPTNVVYLGQLASDVTEGDVEDLFETFEGFINSKFIQSSGIAFGHFDSIEHARAARIALNNALLRGAPLRISFGKSNHTMTMADRMRRGKPAPLGNDDANGDFSAMPPPALGLGGVMGALVAGPGAPAADAGAMVSLPTMGVMVGSQAAPPPPTFFTRERPTPEMTLDARLQSLLGATYNNCGEADKSVSPSVIQAICDLVDGCVDEQSMKRLDDTIFLYTPLNSSHVFGILAKRIHDYFNDDPHKKLLVLYAATRVLLGAKTDYLLFTKAALNAYLMMLFVASEGQTPGGMEMLTSIIENVHRNPFIERQRLDAEFIEVFREQLDEIHRRAKAEQDLASLLTKKRRR</sequence>
<dbReference type="VEuPathDB" id="TriTrypDB:ECC02_000238"/>
<dbReference type="FunFam" id="3.30.70.330:FF:001499">
    <property type="entry name" value="Putative RNA-binding protein"/>
    <property type="match status" value="1"/>
</dbReference>
<feature type="region of interest" description="Disordered" evidence="3">
    <location>
        <begin position="265"/>
        <end position="301"/>
    </location>
</feature>
<proteinExistence type="predicted"/>
<dbReference type="SMART" id="SM00360">
    <property type="entry name" value="RRM"/>
    <property type="match status" value="3"/>
</dbReference>
<feature type="compositionally biased region" description="Basic and acidic residues" evidence="3">
    <location>
        <begin position="266"/>
        <end position="301"/>
    </location>
</feature>
<dbReference type="Gene3D" id="3.30.70.330">
    <property type="match status" value="3"/>
</dbReference>
<dbReference type="VEuPathDB" id="TriTrypDB:Tc_MARK_1877"/>
<feature type="compositionally biased region" description="Pro residues" evidence="3">
    <location>
        <begin position="13"/>
        <end position="41"/>
    </location>
</feature>
<dbReference type="InterPro" id="IPR012677">
    <property type="entry name" value="Nucleotide-bd_a/b_plait_sf"/>
</dbReference>
<dbReference type="SUPFAM" id="SSF54928">
    <property type="entry name" value="RNA-binding domain, RBD"/>
    <property type="match status" value="2"/>
</dbReference>
<comment type="caution">
    <text evidence="5">The sequence shown here is derived from an EMBL/GenBank/DDBJ whole genome shotgun (WGS) entry which is preliminary data.</text>
</comment>
<accession>A0A2V2V833</accession>
<evidence type="ECO:0000259" key="4">
    <source>
        <dbReference type="PROSITE" id="PS50102"/>
    </source>
</evidence>
<evidence type="ECO:0000313" key="5">
    <source>
        <dbReference type="EMBL" id="PWU91696.1"/>
    </source>
</evidence>
<dbReference type="VEuPathDB" id="TriTrypDB:TCDM_01491"/>
<dbReference type="PANTHER" id="PTHR23189">
    <property type="entry name" value="RNA RECOGNITION MOTIF-CONTAINING"/>
    <property type="match status" value="1"/>
</dbReference>
<dbReference type="CDD" id="cd00590">
    <property type="entry name" value="RRM_SF"/>
    <property type="match status" value="2"/>
</dbReference>
<evidence type="ECO:0000313" key="6">
    <source>
        <dbReference type="Proteomes" id="UP000246121"/>
    </source>
</evidence>
<organism evidence="5 6">
    <name type="scientific">Trypanosoma cruzi</name>
    <dbReference type="NCBI Taxonomy" id="5693"/>
    <lineage>
        <taxon>Eukaryota</taxon>
        <taxon>Discoba</taxon>
        <taxon>Euglenozoa</taxon>
        <taxon>Kinetoplastea</taxon>
        <taxon>Metakinetoplastina</taxon>
        <taxon>Trypanosomatida</taxon>
        <taxon>Trypanosomatidae</taxon>
        <taxon>Trypanosoma</taxon>
        <taxon>Schizotrypanum</taxon>
    </lineage>
</organism>
<feature type="domain" description="RRM" evidence="4">
    <location>
        <begin position="185"/>
        <end position="265"/>
    </location>
</feature>
<evidence type="ECO:0000256" key="1">
    <source>
        <dbReference type="ARBA" id="ARBA00022884"/>
    </source>
</evidence>
<gene>
    <name evidence="5" type="ORF">C4B63_42g82</name>
</gene>
<feature type="domain" description="RRM" evidence="4">
    <location>
        <begin position="306"/>
        <end position="378"/>
    </location>
</feature>